<dbReference type="RefSeq" id="WP_044216986.1">
    <property type="nucleotide sequence ID" value="NZ_JRYR02000002.1"/>
</dbReference>
<keyword evidence="2" id="KW-1185">Reference proteome</keyword>
<dbReference type="AlphaFoldDB" id="A0A1S1YTZ8"/>
<evidence type="ECO:0000313" key="2">
    <source>
        <dbReference type="Proteomes" id="UP000179797"/>
    </source>
</evidence>
<protein>
    <submittedName>
        <fullName evidence="1">Uncharacterized protein</fullName>
    </submittedName>
</protein>
<dbReference type="Proteomes" id="UP000179797">
    <property type="component" value="Unassembled WGS sequence"/>
</dbReference>
<accession>A0A1S1YTZ8</accession>
<name>A0A1S1YTZ8_FLAPC</name>
<dbReference type="OrthoDB" id="236886at2"/>
<organism evidence="1 2">
    <name type="scientific">Flammeovirga pacifica</name>
    <dbReference type="NCBI Taxonomy" id="915059"/>
    <lineage>
        <taxon>Bacteria</taxon>
        <taxon>Pseudomonadati</taxon>
        <taxon>Bacteroidota</taxon>
        <taxon>Cytophagia</taxon>
        <taxon>Cytophagales</taxon>
        <taxon>Flammeovirgaceae</taxon>
        <taxon>Flammeovirga</taxon>
    </lineage>
</organism>
<sequence>MDVSTRKSRGVPTFDERYFKKTSLKAWNSASYTNINDAFIGLGQCITFSSHWFFKEHFAPYLRFGFSNGVGEYLNHVFI</sequence>
<comment type="caution">
    <text evidence="1">The sequence shown here is derived from an EMBL/GenBank/DDBJ whole genome shotgun (WGS) entry which is preliminary data.</text>
</comment>
<proteinExistence type="predicted"/>
<dbReference type="EMBL" id="JRYR02000002">
    <property type="protein sequence ID" value="OHX64500.1"/>
    <property type="molecule type" value="Genomic_DNA"/>
</dbReference>
<gene>
    <name evidence="1" type="ORF">NH26_23260</name>
</gene>
<evidence type="ECO:0000313" key="1">
    <source>
        <dbReference type="EMBL" id="OHX64500.1"/>
    </source>
</evidence>
<reference evidence="1 2" key="1">
    <citation type="journal article" date="2012" name="Int. J. Syst. Evol. Microbiol.">
        <title>Flammeovirga pacifica sp. nov., isolated from deep-sea sediment.</title>
        <authorList>
            <person name="Xu H."/>
            <person name="Fu Y."/>
            <person name="Yang N."/>
            <person name="Ding Z."/>
            <person name="Lai Q."/>
            <person name="Zeng R."/>
        </authorList>
    </citation>
    <scope>NUCLEOTIDE SEQUENCE [LARGE SCALE GENOMIC DNA]</scope>
    <source>
        <strain evidence="2">DSM 24597 / LMG 26175 / WPAGA1</strain>
    </source>
</reference>